<proteinExistence type="predicted"/>
<feature type="compositionally biased region" description="Polar residues" evidence="1">
    <location>
        <begin position="512"/>
        <end position="533"/>
    </location>
</feature>
<dbReference type="OrthoDB" id="5362512at2759"/>
<sequence>MVCNECRDMLQSQKGRTWKGTYDLRYRLDVTVITLEQRSAGCVICRSLCEGLKEHLKNTASSGSGRRDSSPAAPQADTSTDCQSLAAISKRSLEIAASLYFHQDNFGTKGKEETAKHLYRLDVVLQEPSKDREQVHSSGSVQVKRTFFLENPKTEVAGLISSASPRTSSKEVFDTIMGWMQQCKCTVDGPPTFYPARLISLKALKGEFRSFEASREATSARPDVQVKLVDTKGWLLKNRTKSPSAPRENDKYVTLSHCWGSGAVKPEHRLTYLTEQGLRRGISVDKLPKTFQEAIFFAALIKGVGYIWIDSLCIRQKPEGEEEGAEVAAAQRDWLHQSADMDLVYSATYLNISATASDSSAGGLFRNRDPAMLKAESVMLNIEGLPGVYIPDTEKMSTNAIGSVEVRARDTGKDPNLYRRECTVLDPTFWTDRVDKAPVNKRGWVVQERILSPRVLHFCEDQVAWECLGSNGCKGFDFAEGQPLGLSNFQLTERGIVEALRLKAVHFEHSLSRPQESQSPIDQSNDNAVHSSSAQERALKEWARIIETYSKTSLTNPEDKLIALSGMAKNMFKEIYSGQRSTGSQYVAGLWGIRLESQLLWYVEPLFDPIKNTFSNPARSPEEWSTRGSKKYRSPSFSWAAIDNPDRGIVYGDTTLRKLFIEVEENGVTLKTDPKSAFGLLHDASITLRCKLRKAIIQKQKTGTARYIWHLDHRDEANADLDEEPHTNVYLDCFERDEKACVNPHGRRKKKVYVVPAAINHGGEMVCLILRLVDTEQALYRRVGLTKLSPFMDKLAMQGEQGAQGAKHKILQVLDGDIKEPHKGYEGGMHRIHLI</sequence>
<feature type="region of interest" description="Disordered" evidence="1">
    <location>
        <begin position="511"/>
        <end position="533"/>
    </location>
</feature>
<reference evidence="3" key="1">
    <citation type="journal article" date="2020" name="Stud. Mycol.">
        <title>101 Dothideomycetes genomes: a test case for predicting lifestyles and emergence of pathogens.</title>
        <authorList>
            <person name="Haridas S."/>
            <person name="Albert R."/>
            <person name="Binder M."/>
            <person name="Bloem J."/>
            <person name="Labutti K."/>
            <person name="Salamov A."/>
            <person name="Andreopoulos B."/>
            <person name="Baker S."/>
            <person name="Barry K."/>
            <person name="Bills G."/>
            <person name="Bluhm B."/>
            <person name="Cannon C."/>
            <person name="Castanera R."/>
            <person name="Culley D."/>
            <person name="Daum C."/>
            <person name="Ezra D."/>
            <person name="Gonzalez J."/>
            <person name="Henrissat B."/>
            <person name="Kuo A."/>
            <person name="Liang C."/>
            <person name="Lipzen A."/>
            <person name="Lutzoni F."/>
            <person name="Magnuson J."/>
            <person name="Mondo S."/>
            <person name="Nolan M."/>
            <person name="Ohm R."/>
            <person name="Pangilinan J."/>
            <person name="Park H.-J."/>
            <person name="Ramirez L."/>
            <person name="Alfaro M."/>
            <person name="Sun H."/>
            <person name="Tritt A."/>
            <person name="Yoshinaga Y."/>
            <person name="Zwiers L.-H."/>
            <person name="Turgeon B."/>
            <person name="Goodwin S."/>
            <person name="Spatafora J."/>
            <person name="Crous P."/>
            <person name="Grigoriev I."/>
        </authorList>
    </citation>
    <scope>NUCLEOTIDE SEQUENCE</scope>
    <source>
        <strain evidence="3">CBS 175.79</strain>
    </source>
</reference>
<dbReference type="Pfam" id="PF06985">
    <property type="entry name" value="HET"/>
    <property type="match status" value="1"/>
</dbReference>
<evidence type="ECO:0000256" key="1">
    <source>
        <dbReference type="SAM" id="MobiDB-lite"/>
    </source>
</evidence>
<organism evidence="3 4">
    <name type="scientific">Aaosphaeria arxii CBS 175.79</name>
    <dbReference type="NCBI Taxonomy" id="1450172"/>
    <lineage>
        <taxon>Eukaryota</taxon>
        <taxon>Fungi</taxon>
        <taxon>Dikarya</taxon>
        <taxon>Ascomycota</taxon>
        <taxon>Pezizomycotina</taxon>
        <taxon>Dothideomycetes</taxon>
        <taxon>Pleosporomycetidae</taxon>
        <taxon>Pleosporales</taxon>
        <taxon>Pleosporales incertae sedis</taxon>
        <taxon>Aaosphaeria</taxon>
    </lineage>
</organism>
<dbReference type="AlphaFoldDB" id="A0A6A5XRD7"/>
<gene>
    <name evidence="3" type="ORF">BU24DRAFT_493373</name>
</gene>
<feature type="domain" description="Heterokaryon incompatibility" evidence="2">
    <location>
        <begin position="252"/>
        <end position="448"/>
    </location>
</feature>
<dbReference type="PANTHER" id="PTHR33112">
    <property type="entry name" value="DOMAIN PROTEIN, PUTATIVE-RELATED"/>
    <property type="match status" value="1"/>
</dbReference>
<keyword evidence="4" id="KW-1185">Reference proteome</keyword>
<dbReference type="InterPro" id="IPR010730">
    <property type="entry name" value="HET"/>
</dbReference>
<evidence type="ECO:0000259" key="2">
    <source>
        <dbReference type="Pfam" id="PF06985"/>
    </source>
</evidence>
<feature type="region of interest" description="Disordered" evidence="1">
    <location>
        <begin position="58"/>
        <end position="80"/>
    </location>
</feature>
<dbReference type="Proteomes" id="UP000799778">
    <property type="component" value="Unassembled WGS sequence"/>
</dbReference>
<dbReference type="PANTHER" id="PTHR33112:SF9">
    <property type="entry name" value="HETEROKARYON INCOMPATIBILITY DOMAIN-CONTAINING PROTEIN"/>
    <property type="match status" value="1"/>
</dbReference>
<accession>A0A6A5XRD7</accession>
<dbReference type="RefSeq" id="XP_033383203.1">
    <property type="nucleotide sequence ID" value="XM_033533959.1"/>
</dbReference>
<name>A0A6A5XRD7_9PLEO</name>
<protein>
    <submittedName>
        <fullName evidence="3">HET-domain-containing protein</fullName>
    </submittedName>
</protein>
<dbReference type="GeneID" id="54291356"/>
<evidence type="ECO:0000313" key="4">
    <source>
        <dbReference type="Proteomes" id="UP000799778"/>
    </source>
</evidence>
<dbReference type="EMBL" id="ML978070">
    <property type="protein sequence ID" value="KAF2014864.1"/>
    <property type="molecule type" value="Genomic_DNA"/>
</dbReference>
<evidence type="ECO:0000313" key="3">
    <source>
        <dbReference type="EMBL" id="KAF2014864.1"/>
    </source>
</evidence>